<dbReference type="InterPro" id="IPR016149">
    <property type="entry name" value="Casein_kin_II_reg-sub_N"/>
</dbReference>
<dbReference type="GO" id="GO:0005743">
    <property type="term" value="C:mitochondrial inner membrane"/>
    <property type="evidence" value="ECO:0007669"/>
    <property type="project" value="UniProtKB-SubCell"/>
</dbReference>
<dbReference type="InterPro" id="IPR000704">
    <property type="entry name" value="Casein_kinase_II_reg-sub"/>
</dbReference>
<dbReference type="OrthoDB" id="3971593at2759"/>
<dbReference type="InterPro" id="IPR035991">
    <property type="entry name" value="Casein_kinase_II_beta-like"/>
</dbReference>
<dbReference type="GO" id="GO:0019887">
    <property type="term" value="F:protein kinase regulator activity"/>
    <property type="evidence" value="ECO:0007669"/>
    <property type="project" value="InterPro"/>
</dbReference>
<keyword evidence="5" id="KW-0479">Metal-binding</keyword>
<evidence type="ECO:0000256" key="11">
    <source>
        <dbReference type="RuleBase" id="RU361268"/>
    </source>
</evidence>
<comment type="subunit">
    <text evidence="11">Tetramer of two alpha and two beta subunits.</text>
</comment>
<dbReference type="EMBL" id="GG687290">
    <property type="protein sequence ID" value="EEQ97221.1"/>
    <property type="molecule type" value="Genomic_DNA"/>
</dbReference>
<protein>
    <recommendedName>
        <fullName evidence="11">Casein kinase II subunit beta</fullName>
        <shortName evidence="11">CK II beta</shortName>
    </recommendedName>
</protein>
<dbReference type="InParanoid" id="C5M199"/>
<gene>
    <name evidence="13" type="ORF">Pmar_PMAR024660</name>
</gene>
<keyword evidence="13" id="KW-0808">Transferase</keyword>
<dbReference type="InterPro" id="IPR000511">
    <property type="entry name" value="Holocyt_c/c1_synthase"/>
</dbReference>
<reference evidence="13 14" key="1">
    <citation type="submission" date="2008-07" db="EMBL/GenBank/DDBJ databases">
        <authorList>
            <person name="El-Sayed N."/>
            <person name="Caler E."/>
            <person name="Inman J."/>
            <person name="Amedeo P."/>
            <person name="Hass B."/>
            <person name="Wortman J."/>
        </authorList>
    </citation>
    <scope>NUCLEOTIDE SEQUENCE [LARGE SCALE GENOMIC DNA]</scope>
    <source>
        <strain evidence="14">ATCC 50983 / TXsc</strain>
    </source>
</reference>
<dbReference type="Gene3D" id="2.20.25.20">
    <property type="match status" value="2"/>
</dbReference>
<organism evidence="14">
    <name type="scientific">Perkinsus marinus (strain ATCC 50983 / TXsc)</name>
    <dbReference type="NCBI Taxonomy" id="423536"/>
    <lineage>
        <taxon>Eukaryota</taxon>
        <taxon>Sar</taxon>
        <taxon>Alveolata</taxon>
        <taxon>Perkinsozoa</taxon>
        <taxon>Perkinsea</taxon>
        <taxon>Perkinsida</taxon>
        <taxon>Perkinsidae</taxon>
        <taxon>Perkinsus</taxon>
    </lineage>
</organism>
<dbReference type="SUPFAM" id="SSF57798">
    <property type="entry name" value="Casein kinase II beta subunit"/>
    <property type="match status" value="2"/>
</dbReference>
<comment type="similarity">
    <text evidence="2 11">Belongs to the casein kinase 2 subunit beta family.</text>
</comment>
<proteinExistence type="inferred from homology"/>
<dbReference type="FunFam" id="1.10.1820.10:FF:000005">
    <property type="entry name" value="Casein kinase II subunit beta"/>
    <property type="match status" value="1"/>
</dbReference>
<dbReference type="GeneID" id="9054368"/>
<evidence type="ECO:0000256" key="4">
    <source>
        <dbReference type="ARBA" id="ARBA00022617"/>
    </source>
</evidence>
<dbReference type="Pfam" id="PF01214">
    <property type="entry name" value="CK_II_beta"/>
    <property type="match status" value="2"/>
</dbReference>
<keyword evidence="13" id="KW-0418">Kinase</keyword>
<evidence type="ECO:0000256" key="5">
    <source>
        <dbReference type="ARBA" id="ARBA00022723"/>
    </source>
</evidence>
<evidence type="ECO:0000256" key="1">
    <source>
        <dbReference type="ARBA" id="ARBA00004273"/>
    </source>
</evidence>
<dbReference type="PANTHER" id="PTHR11740:SF0">
    <property type="entry name" value="CASEIN KINASE II SUBUNIT BETA"/>
    <property type="match status" value="1"/>
</dbReference>
<evidence type="ECO:0000256" key="2">
    <source>
        <dbReference type="ARBA" id="ARBA00006941"/>
    </source>
</evidence>
<dbReference type="GO" id="GO:0046872">
    <property type="term" value="F:metal ion binding"/>
    <property type="evidence" value="ECO:0007669"/>
    <property type="project" value="UniProtKB-KW"/>
</dbReference>
<feature type="region of interest" description="Disordered" evidence="12">
    <location>
        <begin position="646"/>
        <end position="665"/>
    </location>
</feature>
<keyword evidence="14" id="KW-1185">Reference proteome</keyword>
<dbReference type="Pfam" id="PF01265">
    <property type="entry name" value="Cyto_heme_lyase"/>
    <property type="match status" value="1"/>
</dbReference>
<dbReference type="FunFam" id="2.20.25.20:FF:000001">
    <property type="entry name" value="Casein kinase II subunit beta"/>
    <property type="match status" value="2"/>
</dbReference>
<evidence type="ECO:0000256" key="3">
    <source>
        <dbReference type="ARBA" id="ARBA00007255"/>
    </source>
</evidence>
<dbReference type="GO" id="GO:0004408">
    <property type="term" value="F:holocytochrome-c synthase activity"/>
    <property type="evidence" value="ECO:0007669"/>
    <property type="project" value="InterPro"/>
</dbReference>
<keyword evidence="10" id="KW-0456">Lyase</keyword>
<accession>C5M199</accession>
<keyword evidence="4" id="KW-0349">Heme</keyword>
<sequence>MVSACPLGFGGEPDSIQAPYNEGAAREVPEATPLSKERVTSTIPGVDGDMFKYPSEEQFYRTVKRKGHAVDAADMRTVVAIHNAVNERAWHQIKEVEGRLHGKECAKEALRLVKFVGRPGEVSPKSRFMRLFGGWAEPFDRHDWYIDRCGTTVRYVVDFYDGKPPEETAHLPLSQQPVSIFVDARPAISSVGHLRTVKTAADHQSKKEESTNLTTTTRDSAPVAMLHGQSLATTPPSGCHHELAFSEDTDADSCSDDCGWIAWYCSLKGHEMFAEVDEDYIRDAFNLYGLRAKVQFYDHALEMILSDERPDEEDLADNDFLEIYREAVDLYGLIHARYCLTPRGLSVVKEKYLRGDYGTCPRVYCNGQHVLPTGRVGEELRVEPVKLYCPKCEQLYVPRQKHAHLDGAYFGASLPSLFFQTLPKLIPAEVPAYFEPRVFGFKVHNRPSVVLKKLQSDVSKGASYIDFQGYSNAAGQRGVPWCGVDVALDFLEIYREAVDLYGLIHARYCLTPRGLSVVKEKYLRGDYGTCPRVYCNGQHVLPTGRVGEELRVEPVKLYCPKCEQLYVPRQKHAHLDGAYFGASLPSLFFQTLPKLIPAEVPAYFEPRVFGFKVHNRPSVVLKKLQSDVSKGASYIDFQGYSNAAGPYPFPADPADDHLLSEEDSQ</sequence>
<keyword evidence="9" id="KW-0472">Membrane</keyword>
<feature type="region of interest" description="Disordered" evidence="12">
    <location>
        <begin position="1"/>
        <end position="38"/>
    </location>
</feature>
<evidence type="ECO:0000313" key="14">
    <source>
        <dbReference type="Proteomes" id="UP000007800"/>
    </source>
</evidence>
<dbReference type="PROSITE" id="PS00822">
    <property type="entry name" value="CYTO_HEME_LYASE_2"/>
    <property type="match status" value="1"/>
</dbReference>
<keyword evidence="6" id="KW-0999">Mitochondrion inner membrane</keyword>
<comment type="subcellular location">
    <subcellularLocation>
        <location evidence="1">Mitochondrion inner membrane</location>
    </subcellularLocation>
</comment>
<evidence type="ECO:0000313" key="13">
    <source>
        <dbReference type="EMBL" id="EEQ97221.1"/>
    </source>
</evidence>
<name>C5M199_PERM5</name>
<dbReference type="Gene3D" id="1.10.1820.10">
    <property type="entry name" value="protein kinase ck2 holoenzyme, chain C, domain 1"/>
    <property type="match status" value="2"/>
</dbReference>
<dbReference type="RefSeq" id="XP_002764504.1">
    <property type="nucleotide sequence ID" value="XM_002764458.1"/>
</dbReference>
<evidence type="ECO:0000256" key="12">
    <source>
        <dbReference type="SAM" id="MobiDB-lite"/>
    </source>
</evidence>
<keyword evidence="8" id="KW-0496">Mitochondrion</keyword>
<evidence type="ECO:0000256" key="9">
    <source>
        <dbReference type="ARBA" id="ARBA00023136"/>
    </source>
</evidence>
<dbReference type="GO" id="GO:0016301">
    <property type="term" value="F:kinase activity"/>
    <property type="evidence" value="ECO:0007669"/>
    <property type="project" value="UniProtKB-KW"/>
</dbReference>
<comment type="similarity">
    <text evidence="3">Belongs to the cytochrome c-type heme lyase family.</text>
</comment>
<evidence type="ECO:0000256" key="6">
    <source>
        <dbReference type="ARBA" id="ARBA00022792"/>
    </source>
</evidence>
<dbReference type="PANTHER" id="PTHR11740">
    <property type="entry name" value="CASEIN KINASE II SUBUNIT BETA"/>
    <property type="match status" value="1"/>
</dbReference>
<evidence type="ECO:0000256" key="7">
    <source>
        <dbReference type="ARBA" id="ARBA00023004"/>
    </source>
</evidence>
<feature type="compositionally biased region" description="Basic and acidic residues" evidence="12">
    <location>
        <begin position="24"/>
        <end position="38"/>
    </location>
</feature>
<dbReference type="GO" id="GO:0005956">
    <property type="term" value="C:protein kinase CK2 complex"/>
    <property type="evidence" value="ECO:0007669"/>
    <property type="project" value="UniProtKB-UniRule"/>
</dbReference>
<evidence type="ECO:0000256" key="8">
    <source>
        <dbReference type="ARBA" id="ARBA00023128"/>
    </source>
</evidence>
<dbReference type="SMART" id="SM01085">
    <property type="entry name" value="CK_II_beta"/>
    <property type="match status" value="2"/>
</dbReference>
<dbReference type="PRINTS" id="PR00472">
    <property type="entry name" value="CASNKINASEII"/>
</dbReference>
<dbReference type="AlphaFoldDB" id="C5M199"/>
<keyword evidence="7" id="KW-0408">Iron</keyword>
<evidence type="ECO:0000256" key="10">
    <source>
        <dbReference type="ARBA" id="ARBA00023239"/>
    </source>
</evidence>
<dbReference type="Proteomes" id="UP000007800">
    <property type="component" value="Unassembled WGS sequence"/>
</dbReference>
<feature type="compositionally biased region" description="Basic and acidic residues" evidence="12">
    <location>
        <begin position="654"/>
        <end position="665"/>
    </location>
</feature>